<dbReference type="InterPro" id="IPR011110">
    <property type="entry name" value="Reg_prop"/>
</dbReference>
<dbReference type="Gene3D" id="1.10.10.10">
    <property type="entry name" value="Winged helix-like DNA-binding domain superfamily/Winged helix DNA-binding domain"/>
    <property type="match status" value="1"/>
</dbReference>
<comment type="caution">
    <text evidence="5">The sequence shown here is derived from an EMBL/GenBank/DDBJ whole genome shotgun (WGS) entry which is preliminary data.</text>
</comment>
<dbReference type="InterPro" id="IPR011123">
    <property type="entry name" value="Y_Y_Y"/>
</dbReference>
<organism evidence="5 6">
    <name type="scientific">Sphingobacterium corticibacter</name>
    <dbReference type="NCBI Taxonomy" id="2171749"/>
    <lineage>
        <taxon>Bacteria</taxon>
        <taxon>Pseudomonadati</taxon>
        <taxon>Bacteroidota</taxon>
        <taxon>Sphingobacteriia</taxon>
        <taxon>Sphingobacteriales</taxon>
        <taxon>Sphingobacteriaceae</taxon>
        <taxon>Sphingobacterium</taxon>
    </lineage>
</organism>
<feature type="transmembrane region" description="Helical" evidence="2">
    <location>
        <begin position="760"/>
        <end position="779"/>
    </location>
</feature>
<dbReference type="Proteomes" id="UP000245627">
    <property type="component" value="Unassembled WGS sequence"/>
</dbReference>
<keyword evidence="6" id="KW-1185">Reference proteome</keyword>
<evidence type="ECO:0000313" key="5">
    <source>
        <dbReference type="EMBL" id="PVH25433.1"/>
    </source>
</evidence>
<dbReference type="InterPro" id="IPR013783">
    <property type="entry name" value="Ig-like_fold"/>
</dbReference>
<dbReference type="InterPro" id="IPR000792">
    <property type="entry name" value="Tscrpt_reg_LuxR_C"/>
</dbReference>
<dbReference type="RefSeq" id="WP_116776017.1">
    <property type="nucleotide sequence ID" value="NZ_QDKG01000003.1"/>
</dbReference>
<feature type="chain" id="PRO_5015395830" description="HTH luxR-type domain-containing protein" evidence="3">
    <location>
        <begin position="22"/>
        <end position="965"/>
    </location>
</feature>
<dbReference type="InterPro" id="IPR036388">
    <property type="entry name" value="WH-like_DNA-bd_sf"/>
</dbReference>
<proteinExistence type="predicted"/>
<dbReference type="Pfam" id="PF07494">
    <property type="entry name" value="Reg_prop"/>
    <property type="match status" value="1"/>
</dbReference>
<dbReference type="InterPro" id="IPR016032">
    <property type="entry name" value="Sig_transdc_resp-reg_C-effctor"/>
</dbReference>
<dbReference type="AlphaFoldDB" id="A0A2T8HJ54"/>
<evidence type="ECO:0000256" key="2">
    <source>
        <dbReference type="SAM" id="Phobius"/>
    </source>
</evidence>
<evidence type="ECO:0000256" key="1">
    <source>
        <dbReference type="ARBA" id="ARBA00022553"/>
    </source>
</evidence>
<dbReference type="SUPFAM" id="SSF46894">
    <property type="entry name" value="C-terminal effector domain of the bipartite response regulators"/>
    <property type="match status" value="1"/>
</dbReference>
<feature type="signal peptide" evidence="3">
    <location>
        <begin position="1"/>
        <end position="21"/>
    </location>
</feature>
<evidence type="ECO:0000313" key="6">
    <source>
        <dbReference type="Proteomes" id="UP000245627"/>
    </source>
</evidence>
<dbReference type="PANTHER" id="PTHR43547">
    <property type="entry name" value="TWO-COMPONENT HISTIDINE KINASE"/>
    <property type="match status" value="1"/>
</dbReference>
<sequence length="965" mass="110378">MKYIFCCFFAVMYGWSVPAAAQNKLGTPLLYSYSKADFEGGSRTWQIGQDSRGLMYFANNEGLIVFDGNTWSKHSLSNQTIVRSLFIDPQDRVYVGGQGEFGYFQADQRQSLAYTSLSQKLGHNYAGFADVWNTVGYQNAVFFRAHAAIFRLLNGKMHVYPAKNRWEFLGTAGGRLFAQDIHLGFSEFIDGKWHLLQGDPSLRKQLVTGVLSGNEDEIIITTSTDRMYILKGKSYQSLPMRPSDAKDVYTPSVAKINDAEYVFASAMEGCLIRDARGNILQRISTAEGLPNNNVSSVFVDKQQNIWAGLDNAIALISYGSAIKYIRPSMEADVTGYSSYVMNEQLYIASSNGLFAAPLSNEIQDHSQVRAQFHMIAGTDGGEAWHLDEVNKNLWLGHNRGVFRIENLKATPIATRTGTWNFLPWPSVKQDPENAPSTLMGTYQGLDLFTHDPTGSRYRGALEGHLDSYRFLMPDTLNYIWASHPYRGIYQILVNADNKSYNTQLFTDRDGLPSSYQNYVFRWNGRALFATEAGIFAFDRKEKVFKPHNRLKIFAGLPIRYLRQDGAGNIWFSSAKRVGVVKYHSHQDRYQLIYFPEIEGLHTTGFENIYPYNTNNTYIGAERGMLHINLEKYVENSEKPELVFSKVLVVGDRDSLLYAGFGDHKPRDKYHVPTLAAGYNSFHFHYSSPSYGTHANLLYSYQLEGYDNHWSAWTSERQKAYTNLPSGDYSFRVKVKSNLGLESDVVSYQFSILAPWYATRLAWIIYTILLLCAFFLAVRWQQAAWLNRQKKHEEEINRMRYIYQLELDKNEREIIKLQKEHLEDEVLIKTKELASTSMQLMENADALHKLRTELGKIESGTADESDLKRITALLKDVDKNTLHWDQFAVHFDELNDGFLQRLTDKHPSLSRNDLKVCAYLRLHFTTKQIAQLQNISVRGVEVHRYRIRKKLNVDTPISLSSYLNSI</sequence>
<dbReference type="Gene3D" id="2.60.40.10">
    <property type="entry name" value="Immunoglobulins"/>
    <property type="match status" value="1"/>
</dbReference>
<evidence type="ECO:0000256" key="3">
    <source>
        <dbReference type="SAM" id="SignalP"/>
    </source>
</evidence>
<keyword evidence="3" id="KW-0732">Signal</keyword>
<dbReference type="Pfam" id="PF07495">
    <property type="entry name" value="Y_Y_Y"/>
    <property type="match status" value="1"/>
</dbReference>
<dbReference type="GO" id="GO:0006355">
    <property type="term" value="P:regulation of DNA-templated transcription"/>
    <property type="evidence" value="ECO:0007669"/>
    <property type="project" value="InterPro"/>
</dbReference>
<reference evidence="5 6" key="1">
    <citation type="submission" date="2018-04" db="EMBL/GenBank/DDBJ databases">
        <title>Sphingobacterium cortibacter sp. nov.</title>
        <authorList>
            <person name="Li Y."/>
        </authorList>
    </citation>
    <scope>NUCLEOTIDE SEQUENCE [LARGE SCALE GENOMIC DNA]</scope>
    <source>
        <strain evidence="5 6">2c-3</strain>
    </source>
</reference>
<keyword evidence="2" id="KW-0472">Membrane</keyword>
<gene>
    <name evidence="5" type="ORF">DC487_11015</name>
</gene>
<protein>
    <recommendedName>
        <fullName evidence="4">HTH luxR-type domain-containing protein</fullName>
    </recommendedName>
</protein>
<dbReference type="OrthoDB" id="9809670at2"/>
<dbReference type="GO" id="GO:0000155">
    <property type="term" value="F:phosphorelay sensor kinase activity"/>
    <property type="evidence" value="ECO:0007669"/>
    <property type="project" value="TreeGrafter"/>
</dbReference>
<dbReference type="Gene3D" id="2.130.10.10">
    <property type="entry name" value="YVTN repeat-like/Quinoprotein amine dehydrogenase"/>
    <property type="match status" value="3"/>
</dbReference>
<accession>A0A2T8HJ54</accession>
<name>A0A2T8HJ54_9SPHI</name>
<keyword evidence="2" id="KW-0812">Transmembrane</keyword>
<evidence type="ECO:0000259" key="4">
    <source>
        <dbReference type="SMART" id="SM00421"/>
    </source>
</evidence>
<dbReference type="PANTHER" id="PTHR43547:SF2">
    <property type="entry name" value="HYBRID SIGNAL TRANSDUCTION HISTIDINE KINASE C"/>
    <property type="match status" value="1"/>
</dbReference>
<dbReference type="EMBL" id="QDKG01000003">
    <property type="protein sequence ID" value="PVH25433.1"/>
    <property type="molecule type" value="Genomic_DNA"/>
</dbReference>
<dbReference type="Pfam" id="PF00196">
    <property type="entry name" value="GerE"/>
    <property type="match status" value="1"/>
</dbReference>
<dbReference type="SMART" id="SM00421">
    <property type="entry name" value="HTH_LUXR"/>
    <property type="match status" value="1"/>
</dbReference>
<feature type="domain" description="HTH luxR-type" evidence="4">
    <location>
        <begin position="905"/>
        <end position="962"/>
    </location>
</feature>
<keyword evidence="1" id="KW-0597">Phosphoprotein</keyword>
<dbReference type="SUPFAM" id="SSF63829">
    <property type="entry name" value="Calcium-dependent phosphotriesterase"/>
    <property type="match status" value="1"/>
</dbReference>
<keyword evidence="2" id="KW-1133">Transmembrane helix</keyword>
<dbReference type="GO" id="GO:0003677">
    <property type="term" value="F:DNA binding"/>
    <property type="evidence" value="ECO:0007669"/>
    <property type="project" value="InterPro"/>
</dbReference>
<dbReference type="InterPro" id="IPR015943">
    <property type="entry name" value="WD40/YVTN_repeat-like_dom_sf"/>
</dbReference>